<accession>A0A239FKV0</accession>
<organism evidence="1 2">
    <name type="scientific">Geodermatophilus saharensis</name>
    <dbReference type="NCBI Taxonomy" id="1137994"/>
    <lineage>
        <taxon>Bacteria</taxon>
        <taxon>Bacillati</taxon>
        <taxon>Actinomycetota</taxon>
        <taxon>Actinomycetes</taxon>
        <taxon>Geodermatophilales</taxon>
        <taxon>Geodermatophilaceae</taxon>
        <taxon>Geodermatophilus</taxon>
    </lineage>
</organism>
<dbReference type="RefSeq" id="WP_281252245.1">
    <property type="nucleotide sequence ID" value="NZ_FZOH01000005.1"/>
</dbReference>
<protein>
    <submittedName>
        <fullName evidence="1">Uncharacterized protein</fullName>
    </submittedName>
</protein>
<sequence>MPFAHEYLARSRAQELIRDADRARRTRCLRPSRPWRRRPRRCCP</sequence>
<dbReference type="EMBL" id="FZOH01000005">
    <property type="protein sequence ID" value="SNS56842.1"/>
    <property type="molecule type" value="Genomic_DNA"/>
</dbReference>
<proteinExistence type="predicted"/>
<reference evidence="2" key="1">
    <citation type="submission" date="2017-06" db="EMBL/GenBank/DDBJ databases">
        <authorList>
            <person name="Varghese N."/>
            <person name="Submissions S."/>
        </authorList>
    </citation>
    <scope>NUCLEOTIDE SEQUENCE [LARGE SCALE GENOMIC DNA]</scope>
    <source>
        <strain evidence="2">DSM 45423</strain>
    </source>
</reference>
<dbReference type="Proteomes" id="UP000198386">
    <property type="component" value="Unassembled WGS sequence"/>
</dbReference>
<keyword evidence="2" id="KW-1185">Reference proteome</keyword>
<evidence type="ECO:0000313" key="1">
    <source>
        <dbReference type="EMBL" id="SNS56842.1"/>
    </source>
</evidence>
<name>A0A239FKV0_9ACTN</name>
<gene>
    <name evidence="1" type="ORF">SAMN04488107_3047</name>
</gene>
<evidence type="ECO:0000313" key="2">
    <source>
        <dbReference type="Proteomes" id="UP000198386"/>
    </source>
</evidence>
<dbReference type="AlphaFoldDB" id="A0A239FKV0"/>